<dbReference type="Pfam" id="PF00069">
    <property type="entry name" value="Pkinase"/>
    <property type="match status" value="1"/>
</dbReference>
<evidence type="ECO:0000256" key="5">
    <source>
        <dbReference type="ARBA" id="ARBA00022777"/>
    </source>
</evidence>
<keyword evidence="4" id="KW-0547">Nucleotide-binding</keyword>
<gene>
    <name evidence="9" type="ORF">G4H13_14900</name>
</gene>
<keyword evidence="6" id="KW-0067">ATP-binding</keyword>
<feature type="region of interest" description="Disordered" evidence="7">
    <location>
        <begin position="261"/>
        <end position="302"/>
    </location>
</feature>
<comment type="similarity">
    <text evidence="1">Belongs to the leucine-binding protein family.</text>
</comment>
<dbReference type="GO" id="GO:0005524">
    <property type="term" value="F:ATP binding"/>
    <property type="evidence" value="ECO:0007669"/>
    <property type="project" value="UniProtKB-KW"/>
</dbReference>
<dbReference type="Proteomes" id="UP000476310">
    <property type="component" value="Unassembled WGS sequence"/>
</dbReference>
<dbReference type="PANTHER" id="PTHR43289:SF34">
    <property type="entry name" value="SERINE_THREONINE-PROTEIN KINASE YBDM-RELATED"/>
    <property type="match status" value="1"/>
</dbReference>
<evidence type="ECO:0000256" key="6">
    <source>
        <dbReference type="ARBA" id="ARBA00022840"/>
    </source>
</evidence>
<evidence type="ECO:0000313" key="9">
    <source>
        <dbReference type="EMBL" id="NEW71650.1"/>
    </source>
</evidence>
<dbReference type="InterPro" id="IPR028082">
    <property type="entry name" value="Peripla_BP_I"/>
</dbReference>
<keyword evidence="3" id="KW-0732">Signal</keyword>
<keyword evidence="10" id="KW-1185">Reference proteome</keyword>
<dbReference type="AlphaFoldDB" id="A0A6G4AEJ9"/>
<dbReference type="InterPro" id="IPR011009">
    <property type="entry name" value="Kinase-like_dom_sf"/>
</dbReference>
<dbReference type="Gene3D" id="1.10.510.10">
    <property type="entry name" value="Transferase(Phosphotransferase) domain 1"/>
    <property type="match status" value="1"/>
</dbReference>
<dbReference type="CDD" id="cd14014">
    <property type="entry name" value="STKc_PknB_like"/>
    <property type="match status" value="1"/>
</dbReference>
<feature type="region of interest" description="Disordered" evidence="7">
    <location>
        <begin position="320"/>
        <end position="343"/>
    </location>
</feature>
<dbReference type="InterPro" id="IPR000719">
    <property type="entry name" value="Prot_kinase_dom"/>
</dbReference>
<evidence type="ECO:0000313" key="10">
    <source>
        <dbReference type="Proteomes" id="UP000476310"/>
    </source>
</evidence>
<dbReference type="Gene3D" id="3.30.200.20">
    <property type="entry name" value="Phosphorylase Kinase, domain 1"/>
    <property type="match status" value="1"/>
</dbReference>
<dbReference type="InterPro" id="IPR028081">
    <property type="entry name" value="Leu-bd"/>
</dbReference>
<dbReference type="GO" id="GO:0004674">
    <property type="term" value="F:protein serine/threonine kinase activity"/>
    <property type="evidence" value="ECO:0007669"/>
    <property type="project" value="TreeGrafter"/>
</dbReference>
<dbReference type="RefSeq" id="WP_164427468.1">
    <property type="nucleotide sequence ID" value="NZ_JAAIKT010000014.1"/>
</dbReference>
<keyword evidence="2" id="KW-0808">Transferase</keyword>
<feature type="compositionally biased region" description="Basic and acidic residues" evidence="7">
    <location>
        <begin position="261"/>
        <end position="277"/>
    </location>
</feature>
<evidence type="ECO:0000256" key="2">
    <source>
        <dbReference type="ARBA" id="ARBA00022679"/>
    </source>
</evidence>
<dbReference type="Gene3D" id="3.40.50.2300">
    <property type="match status" value="2"/>
</dbReference>
<dbReference type="SMART" id="SM00220">
    <property type="entry name" value="S_TKc"/>
    <property type="match status" value="1"/>
</dbReference>
<accession>A0A6G4AEJ9</accession>
<reference evidence="9" key="1">
    <citation type="submission" date="2020-02" db="EMBL/GenBank/DDBJ databases">
        <title>A new Streptomyces sp. for controlling soil-borne diseases.</title>
        <authorList>
            <person name="Li X."/>
            <person name="Tian Y."/>
            <person name="Gao K."/>
        </authorList>
    </citation>
    <scope>NUCLEOTIDE SEQUENCE [LARGE SCALE GENOMIC DNA]</scope>
    <source>
        <strain evidence="9">0250</strain>
    </source>
</reference>
<dbReference type="InterPro" id="IPR008271">
    <property type="entry name" value="Ser/Thr_kinase_AS"/>
</dbReference>
<organism evidence="9 10">
    <name type="scientific">Streptomyces rhizosphaericus</name>
    <dbReference type="NCBI Taxonomy" id="114699"/>
    <lineage>
        <taxon>Bacteria</taxon>
        <taxon>Bacillati</taxon>
        <taxon>Actinomycetota</taxon>
        <taxon>Actinomycetes</taxon>
        <taxon>Kitasatosporales</taxon>
        <taxon>Streptomycetaceae</taxon>
        <taxon>Streptomyces</taxon>
        <taxon>Streptomyces violaceusniger group</taxon>
    </lineage>
</organism>
<dbReference type="SUPFAM" id="SSF56112">
    <property type="entry name" value="Protein kinase-like (PK-like)"/>
    <property type="match status" value="1"/>
</dbReference>
<protein>
    <submittedName>
        <fullName evidence="9">ABC transporter substrate-binding protein</fullName>
    </submittedName>
</protein>
<comment type="caution">
    <text evidence="9">The sequence shown here is derived from an EMBL/GenBank/DDBJ whole genome shotgun (WGS) entry which is preliminary data.</text>
</comment>
<proteinExistence type="inferred from homology"/>
<feature type="domain" description="Protein kinase" evidence="8">
    <location>
        <begin position="15"/>
        <end position="268"/>
    </location>
</feature>
<keyword evidence="5" id="KW-0418">Kinase</keyword>
<dbReference type="PROSITE" id="PS50011">
    <property type="entry name" value="PROTEIN_KINASE_DOM"/>
    <property type="match status" value="1"/>
</dbReference>
<sequence>MRELTAEHPETIGGRRLLARLGAGGMGVVYLARGRGGQLEALKVIRAEHAADDRFRARFAREARLAARVRGRWVVRVTGSDTDAQAPWLATEFVPGPTLAEAVAGHGPLPLGSLLTLGQRTAEALADVHEAGLVHRDVKPGNIVLGQDGPHLIDFGIVRGGGATALTAPDAVLGTPGYLSPEQTRAYGDDVGPASDVFALGCVLVYAASARPPFGSGDPAAVLYRTVYEEPDTSGLDRMPAPARTAVVRCLAKDPEARPTAAELRDILDRARTRPDPRSALVEGTTSSGHEARTGPDSTAQGWLPLPVLRMVAAHATRALDPPLRTAAPATDTTAAEGTPAPSRRRILTIAGAAGATFAVGGAGALFLAARGGSDADPRRGPALHSIGLHAVGREQERGARLAVDAHNSRSDAPFRLALRTAHAGERAVSAARRLLADTSVCAVIGPTSATDVRAVMSLYGDAYTPMLLVSAPANAKDLSGNRALCVTRIGDDSLGLPLSVYLTQAHRSRRTAVIEDGAGGAPASELARMVRELPPGNGTTTRHTIAADATDFGPVVAEAVKTKPDAVVYAGTSPGRAASCARSLARADFEGARVSIEPVMRAEFLDAAAEAADGWVFAAPYSEPRSMTTQRARAFTTSYRGRFGAAPGRWSAEARDAVELVARTLDALGDGFDITPGQVADRLFRIPTDGVAKPLRFDSTGATHTLDPSNTAFLYGAADGRFRFLGRYDQVARPFERALPQG</sequence>
<evidence type="ECO:0000256" key="7">
    <source>
        <dbReference type="SAM" id="MobiDB-lite"/>
    </source>
</evidence>
<dbReference type="PROSITE" id="PS00108">
    <property type="entry name" value="PROTEIN_KINASE_ST"/>
    <property type="match status" value="1"/>
</dbReference>
<evidence type="ECO:0000256" key="4">
    <source>
        <dbReference type="ARBA" id="ARBA00022741"/>
    </source>
</evidence>
<evidence type="ECO:0000256" key="3">
    <source>
        <dbReference type="ARBA" id="ARBA00022729"/>
    </source>
</evidence>
<dbReference type="Pfam" id="PF13458">
    <property type="entry name" value="Peripla_BP_6"/>
    <property type="match status" value="1"/>
</dbReference>
<name>A0A6G4AEJ9_9ACTN</name>
<evidence type="ECO:0000259" key="8">
    <source>
        <dbReference type="PROSITE" id="PS50011"/>
    </source>
</evidence>
<dbReference type="PANTHER" id="PTHR43289">
    <property type="entry name" value="MITOGEN-ACTIVATED PROTEIN KINASE KINASE KINASE 20-RELATED"/>
    <property type="match status" value="1"/>
</dbReference>
<dbReference type="SUPFAM" id="SSF53822">
    <property type="entry name" value="Periplasmic binding protein-like I"/>
    <property type="match status" value="1"/>
</dbReference>
<dbReference type="EMBL" id="JAAIKT010000014">
    <property type="protein sequence ID" value="NEW71650.1"/>
    <property type="molecule type" value="Genomic_DNA"/>
</dbReference>
<evidence type="ECO:0000256" key="1">
    <source>
        <dbReference type="ARBA" id="ARBA00010062"/>
    </source>
</evidence>